<accession>A0A7J8C295</accession>
<sequence length="173" mass="19147">MHGWRGYTGRRPQRLRPEPRTRAVCVCVCVLGGWEREGKGKRGRGGKEWKESRESSGNVSASLRYRVNFLLSFRMFQSLAEPSSVCTGAPLKIILRTRSFAGVITHQLLPMTERTNSSKYPRFFNTAREGCILFTSTCSRLFGSWQLECLPIAHTSASGSGAAGKSGITKLTA</sequence>
<comment type="caution">
    <text evidence="1">The sequence shown here is derived from an EMBL/GenBank/DDBJ whole genome shotgun (WGS) entry which is preliminary data.</text>
</comment>
<reference evidence="1 2" key="1">
    <citation type="journal article" date="2020" name="Nature">
        <title>Six reference-quality genomes reveal evolution of bat adaptations.</title>
        <authorList>
            <person name="Jebb D."/>
            <person name="Huang Z."/>
            <person name="Pippel M."/>
            <person name="Hughes G.M."/>
            <person name="Lavrichenko K."/>
            <person name="Devanna P."/>
            <person name="Winkler S."/>
            <person name="Jermiin L.S."/>
            <person name="Skirmuntt E.C."/>
            <person name="Katzourakis A."/>
            <person name="Burkitt-Gray L."/>
            <person name="Ray D.A."/>
            <person name="Sullivan K.A.M."/>
            <person name="Roscito J.G."/>
            <person name="Kirilenko B.M."/>
            <person name="Davalos L.M."/>
            <person name="Corthals A.P."/>
            <person name="Power M.L."/>
            <person name="Jones G."/>
            <person name="Ransome R.D."/>
            <person name="Dechmann D.K.N."/>
            <person name="Locatelli A.G."/>
            <person name="Puechmaille S.J."/>
            <person name="Fedrigo O."/>
            <person name="Jarvis E.D."/>
            <person name="Hiller M."/>
            <person name="Vernes S.C."/>
            <person name="Myers E.W."/>
            <person name="Teeling E.C."/>
        </authorList>
    </citation>
    <scope>NUCLEOTIDE SEQUENCE [LARGE SCALE GENOMIC DNA]</scope>
    <source>
        <strain evidence="1">MRouAeg1</strain>
        <tissue evidence="1">Muscle</tissue>
    </source>
</reference>
<gene>
    <name evidence="1" type="ORF">HJG63_009269</name>
</gene>
<dbReference type="EMBL" id="JACASE010000015">
    <property type="protein sequence ID" value="KAF6404939.1"/>
    <property type="molecule type" value="Genomic_DNA"/>
</dbReference>
<protein>
    <submittedName>
        <fullName evidence="1">Uncharacterized protein</fullName>
    </submittedName>
</protein>
<keyword evidence="2" id="KW-1185">Reference proteome</keyword>
<evidence type="ECO:0000313" key="1">
    <source>
        <dbReference type="EMBL" id="KAF6404939.1"/>
    </source>
</evidence>
<proteinExistence type="predicted"/>
<dbReference type="AlphaFoldDB" id="A0A7J8C295"/>
<dbReference type="Proteomes" id="UP000593571">
    <property type="component" value="Unassembled WGS sequence"/>
</dbReference>
<organism evidence="1 2">
    <name type="scientific">Rousettus aegyptiacus</name>
    <name type="common">Egyptian fruit bat</name>
    <name type="synonym">Pteropus aegyptiacus</name>
    <dbReference type="NCBI Taxonomy" id="9407"/>
    <lineage>
        <taxon>Eukaryota</taxon>
        <taxon>Metazoa</taxon>
        <taxon>Chordata</taxon>
        <taxon>Craniata</taxon>
        <taxon>Vertebrata</taxon>
        <taxon>Euteleostomi</taxon>
        <taxon>Mammalia</taxon>
        <taxon>Eutheria</taxon>
        <taxon>Laurasiatheria</taxon>
        <taxon>Chiroptera</taxon>
        <taxon>Yinpterochiroptera</taxon>
        <taxon>Pteropodoidea</taxon>
        <taxon>Pteropodidae</taxon>
        <taxon>Rousettinae</taxon>
        <taxon>Rousettus</taxon>
    </lineage>
</organism>
<name>A0A7J8C295_ROUAE</name>
<evidence type="ECO:0000313" key="2">
    <source>
        <dbReference type="Proteomes" id="UP000593571"/>
    </source>
</evidence>